<evidence type="ECO:0000313" key="7">
    <source>
        <dbReference type="EMBL" id="KAK2857403.1"/>
    </source>
</evidence>
<dbReference type="GO" id="GO:0005886">
    <property type="term" value="C:plasma membrane"/>
    <property type="evidence" value="ECO:0007669"/>
    <property type="project" value="TreeGrafter"/>
</dbReference>
<keyword evidence="4 6" id="KW-1133">Transmembrane helix</keyword>
<dbReference type="Proteomes" id="UP001187315">
    <property type="component" value="Unassembled WGS sequence"/>
</dbReference>
<dbReference type="InterPro" id="IPR030417">
    <property type="entry name" value="MS4A"/>
</dbReference>
<evidence type="ECO:0000256" key="2">
    <source>
        <dbReference type="ARBA" id="ARBA00009565"/>
    </source>
</evidence>
<comment type="caution">
    <text evidence="7">The sequence shown here is derived from an EMBL/GenBank/DDBJ whole genome shotgun (WGS) entry which is preliminary data.</text>
</comment>
<evidence type="ECO:0000256" key="4">
    <source>
        <dbReference type="ARBA" id="ARBA00022989"/>
    </source>
</evidence>
<feature type="transmembrane region" description="Helical" evidence="6">
    <location>
        <begin position="74"/>
        <end position="93"/>
    </location>
</feature>
<dbReference type="AlphaFoldDB" id="A0AA88NKJ6"/>
<gene>
    <name evidence="7" type="ORF">Q7C36_005322</name>
</gene>
<name>A0AA88NKJ6_TACVA</name>
<keyword evidence="8" id="KW-1185">Reference proteome</keyword>
<evidence type="ECO:0000256" key="5">
    <source>
        <dbReference type="ARBA" id="ARBA00023136"/>
    </source>
</evidence>
<comment type="similarity">
    <text evidence="2">Belongs to the MS4A family.</text>
</comment>
<feature type="transmembrane region" description="Helical" evidence="6">
    <location>
        <begin position="45"/>
        <end position="62"/>
    </location>
</feature>
<dbReference type="PANTHER" id="PTHR23320:SF155">
    <property type="entry name" value="MEMBRANE-SPANNING 4-DOMAINS SUBFAMILY A MEMBER 8"/>
    <property type="match status" value="1"/>
</dbReference>
<evidence type="ECO:0000313" key="8">
    <source>
        <dbReference type="Proteomes" id="UP001187315"/>
    </source>
</evidence>
<dbReference type="PROSITE" id="PS51257">
    <property type="entry name" value="PROKAR_LIPOPROTEIN"/>
    <property type="match status" value="1"/>
</dbReference>
<evidence type="ECO:0000256" key="6">
    <source>
        <dbReference type="SAM" id="Phobius"/>
    </source>
</evidence>
<comment type="subcellular location">
    <subcellularLocation>
        <location evidence="1">Membrane</location>
        <topology evidence="1">Multi-pass membrane protein</topology>
    </subcellularLocation>
</comment>
<dbReference type="Pfam" id="PF04103">
    <property type="entry name" value="CD20"/>
    <property type="match status" value="1"/>
</dbReference>
<accession>A0AA88NKJ6</accession>
<organism evidence="7 8">
    <name type="scientific">Tachysurus vachellii</name>
    <name type="common">Darkbarbel catfish</name>
    <name type="synonym">Pelteobagrus vachellii</name>
    <dbReference type="NCBI Taxonomy" id="175792"/>
    <lineage>
        <taxon>Eukaryota</taxon>
        <taxon>Metazoa</taxon>
        <taxon>Chordata</taxon>
        <taxon>Craniata</taxon>
        <taxon>Vertebrata</taxon>
        <taxon>Euteleostomi</taxon>
        <taxon>Actinopterygii</taxon>
        <taxon>Neopterygii</taxon>
        <taxon>Teleostei</taxon>
        <taxon>Ostariophysi</taxon>
        <taxon>Siluriformes</taxon>
        <taxon>Bagridae</taxon>
        <taxon>Tachysurus</taxon>
    </lineage>
</organism>
<dbReference type="PANTHER" id="PTHR23320">
    <property type="entry name" value="MEMBRANE-SPANNING 4-DOMAINS SUBFAMILY A MS4A -RELATED"/>
    <property type="match status" value="1"/>
</dbReference>
<dbReference type="InterPro" id="IPR007237">
    <property type="entry name" value="CD20-like"/>
</dbReference>
<feature type="transmembrane region" description="Helical" evidence="6">
    <location>
        <begin position="12"/>
        <end position="33"/>
    </location>
</feature>
<evidence type="ECO:0000256" key="3">
    <source>
        <dbReference type="ARBA" id="ARBA00022692"/>
    </source>
</evidence>
<reference evidence="7" key="1">
    <citation type="submission" date="2023-08" db="EMBL/GenBank/DDBJ databases">
        <title>Pelteobagrus vachellii genome.</title>
        <authorList>
            <person name="Liu H."/>
        </authorList>
    </citation>
    <scope>NUCLEOTIDE SEQUENCE</scope>
    <source>
        <strain evidence="7">PRFRI_2022a</strain>
        <tissue evidence="7">Muscle</tissue>
    </source>
</reference>
<keyword evidence="5 6" id="KW-0472">Membrane</keyword>
<sequence>MPLPAFKTDSKSLGIVQMMIGAVILSFGCQLYNVQPLCVRSGAVYWGSICFLIAGSLSVAAVDYRNSFVVKSSLVMNLLSALAAVLVVIMLSVDLNNWRLVYMTLGIGGLFEVIRRSFVVLLLFSMLEVCMAIWTFVLLWKSKDSTDATVTP</sequence>
<evidence type="ECO:0000256" key="1">
    <source>
        <dbReference type="ARBA" id="ARBA00004141"/>
    </source>
</evidence>
<dbReference type="EMBL" id="JAVHJS010000005">
    <property type="protein sequence ID" value="KAK2857403.1"/>
    <property type="molecule type" value="Genomic_DNA"/>
</dbReference>
<feature type="transmembrane region" description="Helical" evidence="6">
    <location>
        <begin position="113"/>
        <end position="140"/>
    </location>
</feature>
<keyword evidence="3 6" id="KW-0812">Transmembrane</keyword>
<dbReference type="GO" id="GO:0007166">
    <property type="term" value="P:cell surface receptor signaling pathway"/>
    <property type="evidence" value="ECO:0007669"/>
    <property type="project" value="TreeGrafter"/>
</dbReference>
<proteinExistence type="inferred from homology"/>
<protein>
    <submittedName>
        <fullName evidence="7">Uncharacterized protein</fullName>
    </submittedName>
</protein>